<dbReference type="Pfam" id="PF00501">
    <property type="entry name" value="AMP-binding"/>
    <property type="match status" value="1"/>
</dbReference>
<dbReference type="InterPro" id="IPR045851">
    <property type="entry name" value="AMP-bd_C_sf"/>
</dbReference>
<protein>
    <submittedName>
        <fullName evidence="4">Amino acid adenylation domain-containing protein</fullName>
    </submittedName>
</protein>
<dbReference type="GO" id="GO:0005737">
    <property type="term" value="C:cytoplasm"/>
    <property type="evidence" value="ECO:0007669"/>
    <property type="project" value="TreeGrafter"/>
</dbReference>
<dbReference type="InterPro" id="IPR010071">
    <property type="entry name" value="AA_adenyl_dom"/>
</dbReference>
<feature type="region of interest" description="Disordered" evidence="1">
    <location>
        <begin position="1"/>
        <end position="20"/>
    </location>
</feature>
<evidence type="ECO:0000313" key="5">
    <source>
        <dbReference type="Proteomes" id="UP000587462"/>
    </source>
</evidence>
<dbReference type="Gene3D" id="3.30.300.30">
    <property type="match status" value="1"/>
</dbReference>
<keyword evidence="5" id="KW-1185">Reference proteome</keyword>
<dbReference type="SUPFAM" id="SSF56801">
    <property type="entry name" value="Acetyl-CoA synthetase-like"/>
    <property type="match status" value="1"/>
</dbReference>
<dbReference type="InterPro" id="IPR020845">
    <property type="entry name" value="AMP-binding_CS"/>
</dbReference>
<organism evidence="4 5">
    <name type="scientific">Streptomyces morookaense</name>
    <name type="common">Streptoverticillium morookaense</name>
    <dbReference type="NCBI Taxonomy" id="1970"/>
    <lineage>
        <taxon>Bacteria</taxon>
        <taxon>Bacillati</taxon>
        <taxon>Actinomycetota</taxon>
        <taxon>Actinomycetes</taxon>
        <taxon>Kitasatosporales</taxon>
        <taxon>Streptomycetaceae</taxon>
        <taxon>Streptomyces</taxon>
    </lineage>
</organism>
<feature type="region of interest" description="Disordered" evidence="1">
    <location>
        <begin position="510"/>
        <end position="547"/>
    </location>
</feature>
<accession>A0A7Y7B2T6</accession>
<dbReference type="AlphaFoldDB" id="A0A7Y7B2T6"/>
<dbReference type="PANTHER" id="PTHR45527">
    <property type="entry name" value="NONRIBOSOMAL PEPTIDE SYNTHETASE"/>
    <property type="match status" value="1"/>
</dbReference>
<feature type="domain" description="AMP-dependent synthetase/ligase" evidence="2">
    <location>
        <begin position="31"/>
        <end position="389"/>
    </location>
</feature>
<dbReference type="NCBIfam" id="TIGR01733">
    <property type="entry name" value="AA-adenyl-dom"/>
    <property type="match status" value="1"/>
</dbReference>
<reference evidence="4 5" key="1">
    <citation type="submission" date="2020-04" db="EMBL/GenBank/DDBJ databases">
        <title>Draft Genome Sequence of Streptomyces morookaense DSM 40503, an 8-azaguanine-producing strain.</title>
        <authorList>
            <person name="Qi J."/>
            <person name="Gao J.-M."/>
        </authorList>
    </citation>
    <scope>NUCLEOTIDE SEQUENCE [LARGE SCALE GENOMIC DNA]</scope>
    <source>
        <strain evidence="4 5">DSM 40503</strain>
    </source>
</reference>
<dbReference type="InterPro" id="IPR000873">
    <property type="entry name" value="AMP-dep_synth/lig_dom"/>
</dbReference>
<dbReference type="RefSeq" id="WP_171079697.1">
    <property type="nucleotide sequence ID" value="NZ_BNBU01000003.1"/>
</dbReference>
<dbReference type="InterPro" id="IPR025110">
    <property type="entry name" value="AMP-bd_C"/>
</dbReference>
<dbReference type="Gene3D" id="3.40.50.12780">
    <property type="entry name" value="N-terminal domain of ligase-like"/>
    <property type="match status" value="1"/>
</dbReference>
<dbReference type="GO" id="GO:0044550">
    <property type="term" value="P:secondary metabolite biosynthetic process"/>
    <property type="evidence" value="ECO:0007669"/>
    <property type="project" value="TreeGrafter"/>
</dbReference>
<name>A0A7Y7B2T6_STRMO</name>
<dbReference type="EMBL" id="JABBXF010000016">
    <property type="protein sequence ID" value="NVK77932.1"/>
    <property type="molecule type" value="Genomic_DNA"/>
</dbReference>
<comment type="caution">
    <text evidence="4">The sequence shown here is derived from an EMBL/GenBank/DDBJ whole genome shotgun (WGS) entry which is preliminary data.</text>
</comment>
<dbReference type="GO" id="GO:0031177">
    <property type="term" value="F:phosphopantetheine binding"/>
    <property type="evidence" value="ECO:0007669"/>
    <property type="project" value="TreeGrafter"/>
</dbReference>
<evidence type="ECO:0000256" key="1">
    <source>
        <dbReference type="SAM" id="MobiDB-lite"/>
    </source>
</evidence>
<feature type="domain" description="AMP-binding enzyme C-terminal" evidence="3">
    <location>
        <begin position="448"/>
        <end position="518"/>
    </location>
</feature>
<proteinExistence type="predicted"/>
<dbReference type="CDD" id="cd05930">
    <property type="entry name" value="A_NRPS"/>
    <property type="match status" value="1"/>
</dbReference>
<dbReference type="PROSITE" id="PS00455">
    <property type="entry name" value="AMP_BINDING"/>
    <property type="match status" value="1"/>
</dbReference>
<dbReference type="Proteomes" id="UP000587462">
    <property type="component" value="Unassembled WGS sequence"/>
</dbReference>
<dbReference type="Pfam" id="PF13193">
    <property type="entry name" value="AMP-binding_C"/>
    <property type="match status" value="1"/>
</dbReference>
<dbReference type="GO" id="GO:0043041">
    <property type="term" value="P:amino acid activation for nonribosomal peptide biosynthetic process"/>
    <property type="evidence" value="ECO:0007669"/>
    <property type="project" value="TreeGrafter"/>
</dbReference>
<gene>
    <name evidence="4" type="ORF">HG542_09660</name>
</gene>
<evidence type="ECO:0000259" key="2">
    <source>
        <dbReference type="Pfam" id="PF00501"/>
    </source>
</evidence>
<dbReference type="InterPro" id="IPR042099">
    <property type="entry name" value="ANL_N_sf"/>
</dbReference>
<dbReference type="PANTHER" id="PTHR45527:SF1">
    <property type="entry name" value="FATTY ACID SYNTHASE"/>
    <property type="match status" value="1"/>
</dbReference>
<evidence type="ECO:0000313" key="4">
    <source>
        <dbReference type="EMBL" id="NVK77932.1"/>
    </source>
</evidence>
<evidence type="ECO:0000259" key="3">
    <source>
        <dbReference type="Pfam" id="PF13193"/>
    </source>
</evidence>
<sequence length="547" mass="58507">MTPTAPTAPAAPAVTDGTTGTETLRLDGLLARSARRYPDRPALSGAGETWTYAELDRAVDALAARLADDGLVPGERVGVHAPKTPSTVIALYAALRAGAVVAPLDTADPPARTARMVRNAGISLLLTTDRALPVCRKAAAEARDGAEPDAEPLEHGLHRLRVLDGDGRPAPLPAPADRGGYILFTSGSTGWPKGVLLSHANVAHYARWAAAEFGLTEHDRIGSQAALTFDLTTFDLYGAAAAGACAVLMPDMLRAFPRDVVNWLNEQRITAFMAVPSLYHNMLQQGGFADAVPPTLRVAFFGGEAFAPQLLEEYLELLGDVPFYNLYGPTETNACTYWLMPRDWTADQELTIGRGIGGVDIEVLDEDGRPTDGEGEIHIAGPTVFQGYLRNGELTDPTVTVAFRDGAPRRAYASGDIGRITPDGRVFLRGRRDSQVKRRGHRIDLLDVESAVLDLPQVSTAAVVAKDGGDHAGEIWAYALTDAGERELLAELRGLLPKRMLPDRVVPVASLPTTTSGKVDRRALSTLADTPDGTPRPTSHTLEENRT</sequence>